<dbReference type="SUPFAM" id="SSF53822">
    <property type="entry name" value="Periplasmic binding protein-like I"/>
    <property type="match status" value="1"/>
</dbReference>
<dbReference type="InterPro" id="IPR001320">
    <property type="entry name" value="Iontro_rcpt_C"/>
</dbReference>
<keyword evidence="10 20" id="KW-0675">Receptor</keyword>
<keyword evidence="5 18" id="KW-0732">Signal</keyword>
<evidence type="ECO:0000256" key="10">
    <source>
        <dbReference type="ARBA" id="ARBA00023170"/>
    </source>
</evidence>
<dbReference type="FunFam" id="1.10.287.70:FF:000010">
    <property type="entry name" value="Putative glutamate receptor ionotropic kainate 1"/>
    <property type="match status" value="1"/>
</dbReference>
<keyword evidence="9 17" id="KW-0472">Membrane</keyword>
<evidence type="ECO:0000256" key="17">
    <source>
        <dbReference type="SAM" id="Phobius"/>
    </source>
</evidence>
<evidence type="ECO:0000256" key="16">
    <source>
        <dbReference type="SAM" id="MobiDB-lite"/>
    </source>
</evidence>
<dbReference type="InterPro" id="IPR015683">
    <property type="entry name" value="Ionotropic_Glu_rcpt"/>
</dbReference>
<feature type="compositionally biased region" description="Acidic residues" evidence="16">
    <location>
        <begin position="170"/>
        <end position="181"/>
    </location>
</feature>
<evidence type="ECO:0000256" key="7">
    <source>
        <dbReference type="ARBA" id="ARBA00023018"/>
    </source>
</evidence>
<keyword evidence="8" id="KW-0406">Ion transport</keyword>
<dbReference type="SMART" id="SM00079">
    <property type="entry name" value="PBPe"/>
    <property type="match status" value="1"/>
</dbReference>
<evidence type="ECO:0000256" key="4">
    <source>
        <dbReference type="ARBA" id="ARBA00022692"/>
    </source>
</evidence>
<dbReference type="Gene3D" id="3.40.50.2300">
    <property type="match status" value="3"/>
</dbReference>
<evidence type="ECO:0000256" key="11">
    <source>
        <dbReference type="ARBA" id="ARBA00023180"/>
    </source>
</evidence>
<comment type="similarity">
    <text evidence="1">Belongs to the glutamate-gated ion channel (TC 1.A.10.1) family.</text>
</comment>
<proteinExistence type="inferred from homology"/>
<name>A0A4C1YX50_EUMVA</name>
<evidence type="ECO:0000256" key="15">
    <source>
        <dbReference type="ARBA" id="ARBA00034104"/>
    </source>
</evidence>
<evidence type="ECO:0000256" key="9">
    <source>
        <dbReference type="ARBA" id="ARBA00023136"/>
    </source>
</evidence>
<feature type="transmembrane region" description="Helical" evidence="17">
    <location>
        <begin position="960"/>
        <end position="980"/>
    </location>
</feature>
<protein>
    <submittedName>
        <fullName evidence="20">Glutamate receptor ionotropic, kainate 3</fullName>
    </submittedName>
</protein>
<evidence type="ECO:0000256" key="8">
    <source>
        <dbReference type="ARBA" id="ARBA00023065"/>
    </source>
</evidence>
<gene>
    <name evidence="20" type="primary">GRIK3</name>
    <name evidence="20" type="ORF">EVAR_56856_1</name>
</gene>
<evidence type="ECO:0000313" key="20">
    <source>
        <dbReference type="EMBL" id="GBP79800.1"/>
    </source>
</evidence>
<dbReference type="SUPFAM" id="SSF53850">
    <property type="entry name" value="Periplasmic binding protein-like II"/>
    <property type="match status" value="1"/>
</dbReference>
<dbReference type="Pfam" id="PF10613">
    <property type="entry name" value="Lig_chan-Glu_bd"/>
    <property type="match status" value="1"/>
</dbReference>
<keyword evidence="4 17" id="KW-0812">Transmembrane</keyword>
<keyword evidence="6 17" id="KW-1133">Transmembrane helix</keyword>
<dbReference type="InterPro" id="IPR019594">
    <property type="entry name" value="Glu/Gly-bd"/>
</dbReference>
<keyword evidence="13" id="KW-1071">Ligand-gated ion channel</keyword>
<dbReference type="Gene3D" id="1.10.287.70">
    <property type="match status" value="1"/>
</dbReference>
<dbReference type="Pfam" id="PF01094">
    <property type="entry name" value="ANF_receptor"/>
    <property type="match status" value="1"/>
</dbReference>
<evidence type="ECO:0000256" key="1">
    <source>
        <dbReference type="ARBA" id="ARBA00008685"/>
    </source>
</evidence>
<dbReference type="STRING" id="151549.A0A4C1YX50"/>
<dbReference type="AlphaFoldDB" id="A0A4C1YX50"/>
<feature type="domain" description="Ionotropic glutamate receptor C-terminal" evidence="19">
    <location>
        <begin position="475"/>
        <end position="854"/>
    </location>
</feature>
<dbReference type="Proteomes" id="UP000299102">
    <property type="component" value="Unassembled WGS sequence"/>
</dbReference>
<accession>A0A4C1YX50</accession>
<feature type="signal peptide" evidence="18">
    <location>
        <begin position="1"/>
        <end position="16"/>
    </location>
</feature>
<reference evidence="20 21" key="1">
    <citation type="journal article" date="2019" name="Commun. Biol.">
        <title>The bagworm genome reveals a unique fibroin gene that provides high tensile strength.</title>
        <authorList>
            <person name="Kono N."/>
            <person name="Nakamura H."/>
            <person name="Ohtoshi R."/>
            <person name="Tomita M."/>
            <person name="Numata K."/>
            <person name="Arakawa K."/>
        </authorList>
    </citation>
    <scope>NUCLEOTIDE SEQUENCE [LARGE SCALE GENOMIC DNA]</scope>
</reference>
<dbReference type="GO" id="GO:0015276">
    <property type="term" value="F:ligand-gated monoatomic ion channel activity"/>
    <property type="evidence" value="ECO:0007669"/>
    <property type="project" value="InterPro"/>
</dbReference>
<dbReference type="OrthoDB" id="5984008at2759"/>
<dbReference type="InterPro" id="IPR001828">
    <property type="entry name" value="ANF_lig-bd_rcpt"/>
</dbReference>
<evidence type="ECO:0000256" key="12">
    <source>
        <dbReference type="ARBA" id="ARBA00023257"/>
    </source>
</evidence>
<dbReference type="Gene3D" id="3.40.190.10">
    <property type="entry name" value="Periplasmic binding protein-like II"/>
    <property type="match status" value="2"/>
</dbReference>
<evidence type="ECO:0000256" key="13">
    <source>
        <dbReference type="ARBA" id="ARBA00023286"/>
    </source>
</evidence>
<dbReference type="GO" id="GO:0045211">
    <property type="term" value="C:postsynaptic membrane"/>
    <property type="evidence" value="ECO:0007669"/>
    <property type="project" value="UniProtKB-SubCell"/>
</dbReference>
<keyword evidence="7" id="KW-0770">Synapse</keyword>
<feature type="chain" id="PRO_5020020908" evidence="18">
    <location>
        <begin position="17"/>
        <end position="1092"/>
    </location>
</feature>
<dbReference type="FunFam" id="3.40.190.10:FF:000060">
    <property type="entry name" value="Glutamate receptor ionotropic, kainate 1"/>
    <property type="match status" value="1"/>
</dbReference>
<comment type="subcellular location">
    <subcellularLocation>
        <location evidence="15">Postsynaptic cell membrane</location>
        <topology evidence="15">Multi-pass membrane protein</topology>
    </subcellularLocation>
</comment>
<keyword evidence="14" id="KW-0407">Ion channel</keyword>
<dbReference type="InterPro" id="IPR028082">
    <property type="entry name" value="Peripla_BP_I"/>
</dbReference>
<keyword evidence="2" id="KW-0813">Transport</keyword>
<feature type="region of interest" description="Disordered" evidence="16">
    <location>
        <begin position="121"/>
        <end position="181"/>
    </location>
</feature>
<evidence type="ECO:0000256" key="5">
    <source>
        <dbReference type="ARBA" id="ARBA00022729"/>
    </source>
</evidence>
<dbReference type="Pfam" id="PF00060">
    <property type="entry name" value="Lig_chan"/>
    <property type="match status" value="1"/>
</dbReference>
<evidence type="ECO:0000256" key="3">
    <source>
        <dbReference type="ARBA" id="ARBA00022475"/>
    </source>
</evidence>
<evidence type="ECO:0000256" key="14">
    <source>
        <dbReference type="ARBA" id="ARBA00023303"/>
    </source>
</evidence>
<evidence type="ECO:0000256" key="2">
    <source>
        <dbReference type="ARBA" id="ARBA00022448"/>
    </source>
</evidence>
<dbReference type="PANTHER" id="PTHR18966">
    <property type="entry name" value="IONOTROPIC GLUTAMATE RECEPTOR"/>
    <property type="match status" value="1"/>
</dbReference>
<keyword evidence="12" id="KW-0628">Postsynaptic cell membrane</keyword>
<evidence type="ECO:0000313" key="21">
    <source>
        <dbReference type="Proteomes" id="UP000299102"/>
    </source>
</evidence>
<keyword evidence="21" id="KW-1185">Reference proteome</keyword>
<dbReference type="EMBL" id="BGZK01001431">
    <property type="protein sequence ID" value="GBP79800.1"/>
    <property type="molecule type" value="Genomic_DNA"/>
</dbReference>
<keyword evidence="3" id="KW-1003">Cell membrane</keyword>
<feature type="compositionally biased region" description="Acidic residues" evidence="16">
    <location>
        <begin position="149"/>
        <end position="159"/>
    </location>
</feature>
<keyword evidence="11" id="KW-0325">Glycoprotein</keyword>
<feature type="compositionally biased region" description="Basic and acidic residues" evidence="16">
    <location>
        <begin position="131"/>
        <end position="148"/>
    </location>
</feature>
<evidence type="ECO:0000256" key="18">
    <source>
        <dbReference type="SAM" id="SignalP"/>
    </source>
</evidence>
<comment type="caution">
    <text evidence="20">The sequence shown here is derived from an EMBL/GenBank/DDBJ whole genome shotgun (WGS) entry which is preliminary data.</text>
</comment>
<evidence type="ECO:0000259" key="19">
    <source>
        <dbReference type="SMART" id="SM00079"/>
    </source>
</evidence>
<organism evidence="20 21">
    <name type="scientific">Eumeta variegata</name>
    <name type="common">Bagworm moth</name>
    <name type="synonym">Eumeta japonica</name>
    <dbReference type="NCBI Taxonomy" id="151549"/>
    <lineage>
        <taxon>Eukaryota</taxon>
        <taxon>Metazoa</taxon>
        <taxon>Ecdysozoa</taxon>
        <taxon>Arthropoda</taxon>
        <taxon>Hexapoda</taxon>
        <taxon>Insecta</taxon>
        <taxon>Pterygota</taxon>
        <taxon>Neoptera</taxon>
        <taxon>Endopterygota</taxon>
        <taxon>Lepidoptera</taxon>
        <taxon>Glossata</taxon>
        <taxon>Ditrysia</taxon>
        <taxon>Tineoidea</taxon>
        <taxon>Psychidae</taxon>
        <taxon>Oiketicinae</taxon>
        <taxon>Eumeta</taxon>
    </lineage>
</organism>
<evidence type="ECO:0000256" key="6">
    <source>
        <dbReference type="ARBA" id="ARBA00022989"/>
    </source>
</evidence>
<sequence length="1092" mass="124248">MWTAILMLAFANVVCGDIEYTETKDVTLQIVGMFSSDENAREQRAVFEKNVNEYKLNTEQVTYKLEARMLQTQHSNSFSIWQTLCKEAVEKEMTPVVVFGPQDPIADGAVRDECTSLHIPHLQAAWQPPSSEREDVPSDELSEQKEEGGGEEEENEEENGERRRKQIGQYEEEEEEQQEENAEIEYKDITINYYPHADDLSTAYAKLLKFYNWQSFSVLYEDDFGLMRVQKILSLYTTNYPVAVHRLEARGDNRRAFKEMAKRQESRVLLDCDVKNVQHYLEQAEPLNMVNHYQHYILTSIDVSSINSHLERFRPNISWLSITNFDELTNPQHSLAPTAWRWTSDQSAAAAPPLTSFKVEPFLMADMSDHILAAANLLGETLKDSTPAVPCKADQEPWSLGAAMQDSLLKTQTKGATGNVAFDETGRRVNYTLYVNEIYVHKRDTIGWWYHADGGDIVPEVDENLKATTQHSSKHFRVISRIAKPYFYKVDNYTGSADNPEAYEGFAVDLIAAIFELLNGMNYNYTYSYAGDLIHAGKSPGTYVESQKKWNGLIGDLLDKNADLAIADLTITEERKKVVDFSVPFMTLGISILFKKEHEVDPATFSFLHPYSFEVWINTATAYLVVSIVLYVCSRLSPADWENPQPCDKDPEELENIWFFKNCTWLTMGSIMTQGCDILPKAIGSRWVCGMWWFFALIVCQTYIAQLAASLTSAAESEPINDVEDLAKQSSVLYGLMYGGSTYAFFKNSKDKMYQRMFEKMESNPGVYTTDNDEGEQLVLKGKGSYAFFMESSTIEYKLKRNCELAQIGSNLDSKDYGIAMPANSPFRTIINMAILSLKENTKLEAIRKVWWEEKYDAVQCEEYASHQQVDSVNLKPLSRYRFDVKITSSEREDLLSSVFGLRNFNIVTMSTERFKVYRIDLQRAGGHHRPWARATSEESVAEEDADADNVEGDLEMKNLIGAFYVLVVGLVLCMFITAAEFMNEVRNIVVREQSSVPQKEKRNPYRIMCFVVRPSVCSSVGQEPLSQERAEVTHKEAFIKELKASLDFSQLQKPVLRNPSRAPSVAPHSRERSASYAASLSAFLELEKMAG</sequence>